<dbReference type="EMBL" id="ADMG01000019">
    <property type="protein sequence ID" value="EKB31626.1"/>
    <property type="molecule type" value="Genomic_DNA"/>
</dbReference>
<comment type="caution">
    <text evidence="2">The sequence shown here is derived from an EMBL/GenBank/DDBJ whole genome shotgun (WGS) entry which is preliminary data.</text>
</comment>
<dbReference type="PATRIC" id="fig|742823.3.peg.787"/>
<organism evidence="2 3">
    <name type="scientific">Sutterella wadsworthensis 2_1_59BFAA</name>
    <dbReference type="NCBI Taxonomy" id="742823"/>
    <lineage>
        <taxon>Bacteria</taxon>
        <taxon>Pseudomonadati</taxon>
        <taxon>Pseudomonadota</taxon>
        <taxon>Betaproteobacteria</taxon>
        <taxon>Burkholderiales</taxon>
        <taxon>Sutterellaceae</taxon>
        <taxon>Sutterella</taxon>
    </lineage>
</organism>
<name>K1JN27_9BURK</name>
<dbReference type="RefSeq" id="WP_005434336.1">
    <property type="nucleotide sequence ID" value="NZ_JH815514.1"/>
</dbReference>
<dbReference type="OrthoDB" id="9156744at2"/>
<dbReference type="PROSITE" id="PS50801">
    <property type="entry name" value="STAS"/>
    <property type="match status" value="1"/>
</dbReference>
<feature type="domain" description="STAS" evidence="1">
    <location>
        <begin position="8"/>
        <end position="90"/>
    </location>
</feature>
<gene>
    <name evidence="2" type="ORF">HMPREF9465_00784</name>
</gene>
<proteinExistence type="predicted"/>
<dbReference type="SUPFAM" id="SSF52091">
    <property type="entry name" value="SpoIIaa-like"/>
    <property type="match status" value="1"/>
</dbReference>
<sequence>MKFGTESITFREAKKAKDDIAIAVRNGDFVLDFEGVHRIDSTVLALSLHMLREAKKAGSTLRILSAPRGFADLVKLYGLETLLMPALEEV</sequence>
<dbReference type="Gene3D" id="3.30.750.24">
    <property type="entry name" value="STAS domain"/>
    <property type="match status" value="1"/>
</dbReference>
<dbReference type="HOGENOM" id="CLU_115403_13_5_4"/>
<dbReference type="eggNOG" id="COG3113">
    <property type="taxonomic scope" value="Bacteria"/>
</dbReference>
<evidence type="ECO:0000259" key="1">
    <source>
        <dbReference type="PROSITE" id="PS50801"/>
    </source>
</evidence>
<dbReference type="STRING" id="742823.HMPREF9465_00784"/>
<evidence type="ECO:0000313" key="3">
    <source>
        <dbReference type="Proteomes" id="UP000005835"/>
    </source>
</evidence>
<dbReference type="InterPro" id="IPR002645">
    <property type="entry name" value="STAS_dom"/>
</dbReference>
<reference evidence="2 3" key="1">
    <citation type="submission" date="2012-05" db="EMBL/GenBank/DDBJ databases">
        <title>The Genome Sequence of Sutterella wadsworthensis 2_1_59BFAA.</title>
        <authorList>
            <consortium name="The Broad Institute Genome Sequencing Platform"/>
            <person name="Earl A."/>
            <person name="Ward D."/>
            <person name="Feldgarden M."/>
            <person name="Gevers D."/>
            <person name="Daigneault M."/>
            <person name="Strauss J."/>
            <person name="Allen-Vercoe E."/>
            <person name="Walker B."/>
            <person name="Young S.K."/>
            <person name="Zeng Q."/>
            <person name="Gargeya S."/>
            <person name="Fitzgerald M."/>
            <person name="Haas B."/>
            <person name="Abouelleil A."/>
            <person name="Alvarado L."/>
            <person name="Arachchi H.M."/>
            <person name="Berlin A.M."/>
            <person name="Chapman S.B."/>
            <person name="Goldberg J."/>
            <person name="Griggs A."/>
            <person name="Gujja S."/>
            <person name="Hansen M."/>
            <person name="Howarth C."/>
            <person name="Imamovic A."/>
            <person name="Larimer J."/>
            <person name="McCowen C."/>
            <person name="Montmayeur A."/>
            <person name="Murphy C."/>
            <person name="Neiman D."/>
            <person name="Pearson M."/>
            <person name="Priest M."/>
            <person name="Roberts A."/>
            <person name="Saif S."/>
            <person name="Shea T."/>
            <person name="Sisk P."/>
            <person name="Sykes S."/>
            <person name="Wortman J."/>
            <person name="Nusbaum C."/>
            <person name="Birren B."/>
        </authorList>
    </citation>
    <scope>NUCLEOTIDE SEQUENCE [LARGE SCALE GENOMIC DNA]</scope>
    <source>
        <strain evidence="2 3">2_1_59BFAA</strain>
    </source>
</reference>
<accession>K1JN27</accession>
<protein>
    <recommendedName>
        <fullName evidence="1">STAS domain-containing protein</fullName>
    </recommendedName>
</protein>
<dbReference type="InterPro" id="IPR058548">
    <property type="entry name" value="MlaB-like_STAS"/>
</dbReference>
<evidence type="ECO:0000313" key="2">
    <source>
        <dbReference type="EMBL" id="EKB31626.1"/>
    </source>
</evidence>
<dbReference type="AlphaFoldDB" id="K1JN27"/>
<dbReference type="InterPro" id="IPR036513">
    <property type="entry name" value="STAS_dom_sf"/>
</dbReference>
<dbReference type="Proteomes" id="UP000005835">
    <property type="component" value="Unassembled WGS sequence"/>
</dbReference>
<keyword evidence="3" id="KW-1185">Reference proteome</keyword>
<dbReference type="Pfam" id="PF13466">
    <property type="entry name" value="STAS_2"/>
    <property type="match status" value="1"/>
</dbReference>